<dbReference type="PANTHER" id="PTHR13068:SF236">
    <property type="entry name" value="OS02G0749800 PROTEIN"/>
    <property type="match status" value="1"/>
</dbReference>
<reference evidence="4" key="1">
    <citation type="journal article" date="2023" name="Nat. Commun.">
        <title>Diploid and tetraploid genomes of Acorus and the evolution of monocots.</title>
        <authorList>
            <person name="Ma L."/>
            <person name="Liu K.W."/>
            <person name="Li Z."/>
            <person name="Hsiao Y.Y."/>
            <person name="Qi Y."/>
            <person name="Fu T."/>
            <person name="Tang G.D."/>
            <person name="Zhang D."/>
            <person name="Sun W.H."/>
            <person name="Liu D.K."/>
            <person name="Li Y."/>
            <person name="Chen G.Z."/>
            <person name="Liu X.D."/>
            <person name="Liao X.Y."/>
            <person name="Jiang Y.T."/>
            <person name="Yu X."/>
            <person name="Hao Y."/>
            <person name="Huang J."/>
            <person name="Zhao X.W."/>
            <person name="Ke S."/>
            <person name="Chen Y.Y."/>
            <person name="Wu W.L."/>
            <person name="Hsu J.L."/>
            <person name="Lin Y.F."/>
            <person name="Huang M.D."/>
            <person name="Li C.Y."/>
            <person name="Huang L."/>
            <person name="Wang Z.W."/>
            <person name="Zhao X."/>
            <person name="Zhong W.Y."/>
            <person name="Peng D.H."/>
            <person name="Ahmad S."/>
            <person name="Lan S."/>
            <person name="Zhang J.S."/>
            <person name="Tsai W.C."/>
            <person name="Van de Peer Y."/>
            <person name="Liu Z.J."/>
        </authorList>
    </citation>
    <scope>NUCLEOTIDE SEQUENCE</scope>
    <source>
        <strain evidence="4">CP</strain>
    </source>
</reference>
<dbReference type="SMART" id="SM00733">
    <property type="entry name" value="Mterf"/>
    <property type="match status" value="6"/>
</dbReference>
<dbReference type="GO" id="GO:0006353">
    <property type="term" value="P:DNA-templated transcription termination"/>
    <property type="evidence" value="ECO:0007669"/>
    <property type="project" value="UniProtKB-KW"/>
</dbReference>
<comment type="caution">
    <text evidence="4">The sequence shown here is derived from an EMBL/GenBank/DDBJ whole genome shotgun (WGS) entry which is preliminary data.</text>
</comment>
<keyword evidence="2" id="KW-0805">Transcription regulation</keyword>
<keyword evidence="5" id="KW-1185">Reference proteome</keyword>
<dbReference type="FunFam" id="1.25.70.10:FF:000001">
    <property type="entry name" value="Mitochondrial transcription termination factor-like"/>
    <property type="match status" value="1"/>
</dbReference>
<protein>
    <submittedName>
        <fullName evidence="4">Uncharacterized protein</fullName>
    </submittedName>
</protein>
<gene>
    <name evidence="4" type="ORF">QJS10_CPB04g00440</name>
</gene>
<dbReference type="Gene3D" id="1.25.70.10">
    <property type="entry name" value="Transcription termination factor 3, mitochondrial"/>
    <property type="match status" value="1"/>
</dbReference>
<evidence type="ECO:0000256" key="2">
    <source>
        <dbReference type="ARBA" id="ARBA00022472"/>
    </source>
</evidence>
<evidence type="ECO:0000256" key="1">
    <source>
        <dbReference type="ARBA" id="ARBA00007692"/>
    </source>
</evidence>
<dbReference type="EMBL" id="JAUJYO010000004">
    <property type="protein sequence ID" value="KAK1319134.1"/>
    <property type="molecule type" value="Genomic_DNA"/>
</dbReference>
<proteinExistence type="inferred from homology"/>
<dbReference type="AlphaFoldDB" id="A0AAV9F1F9"/>
<keyword evidence="3" id="KW-0809">Transit peptide</keyword>
<dbReference type="PANTHER" id="PTHR13068">
    <property type="entry name" value="CGI-12 PROTEIN-RELATED"/>
    <property type="match status" value="1"/>
</dbReference>
<keyword evidence="2" id="KW-0806">Transcription termination</keyword>
<sequence>MWVVPEVALRISKWFTLKAPKNADLVLDFLRNQGFDQTHIAKAISRQPRLLMLSPETNLKPKMDFLTRYGFSDSQLIKFLSIEPTILGHSLDRHIAPSLEFLEGIVGTKEDIIAVINRSAYLLNSSVYQKRLMPNISYLQDHGVPASHVSKFLLKRLNMFCMWDPNRFRTSVVKVHGMGFNPLRTTFLVAVNVVLTSKTKWEDKSELYRNLGWSEDDVLSAFKKQPMCMQISEKKIKCVFEFFIGELGWESSSLSRCPVLLCYDLEKRVIPRCAVLQVLLSNGLIKKNMKWTSALIPSEKRFLERFVTKYKEEVPELMRANQHMKESARTKEI</sequence>
<evidence type="ECO:0000313" key="5">
    <source>
        <dbReference type="Proteomes" id="UP001180020"/>
    </source>
</evidence>
<evidence type="ECO:0000256" key="3">
    <source>
        <dbReference type="ARBA" id="ARBA00022946"/>
    </source>
</evidence>
<keyword evidence="2" id="KW-0804">Transcription</keyword>
<accession>A0AAV9F1F9</accession>
<organism evidence="4 5">
    <name type="scientific">Acorus calamus</name>
    <name type="common">Sweet flag</name>
    <dbReference type="NCBI Taxonomy" id="4465"/>
    <lineage>
        <taxon>Eukaryota</taxon>
        <taxon>Viridiplantae</taxon>
        <taxon>Streptophyta</taxon>
        <taxon>Embryophyta</taxon>
        <taxon>Tracheophyta</taxon>
        <taxon>Spermatophyta</taxon>
        <taxon>Magnoliopsida</taxon>
        <taxon>Liliopsida</taxon>
        <taxon>Acoraceae</taxon>
        <taxon>Acorus</taxon>
    </lineage>
</organism>
<comment type="similarity">
    <text evidence="1">Belongs to the mTERF family.</text>
</comment>
<dbReference type="Pfam" id="PF02536">
    <property type="entry name" value="mTERF"/>
    <property type="match status" value="2"/>
</dbReference>
<name>A0AAV9F1F9_ACOCL</name>
<dbReference type="InterPro" id="IPR003690">
    <property type="entry name" value="MTERF"/>
</dbReference>
<dbReference type="GO" id="GO:0003676">
    <property type="term" value="F:nucleic acid binding"/>
    <property type="evidence" value="ECO:0007669"/>
    <property type="project" value="InterPro"/>
</dbReference>
<evidence type="ECO:0000313" key="4">
    <source>
        <dbReference type="EMBL" id="KAK1319134.1"/>
    </source>
</evidence>
<dbReference type="Proteomes" id="UP001180020">
    <property type="component" value="Unassembled WGS sequence"/>
</dbReference>
<dbReference type="InterPro" id="IPR038538">
    <property type="entry name" value="MTERF_sf"/>
</dbReference>
<reference evidence="4" key="2">
    <citation type="submission" date="2023-06" db="EMBL/GenBank/DDBJ databases">
        <authorList>
            <person name="Ma L."/>
            <person name="Liu K.-W."/>
            <person name="Li Z."/>
            <person name="Hsiao Y.-Y."/>
            <person name="Qi Y."/>
            <person name="Fu T."/>
            <person name="Tang G."/>
            <person name="Zhang D."/>
            <person name="Sun W.-H."/>
            <person name="Liu D.-K."/>
            <person name="Li Y."/>
            <person name="Chen G.-Z."/>
            <person name="Liu X.-D."/>
            <person name="Liao X.-Y."/>
            <person name="Jiang Y.-T."/>
            <person name="Yu X."/>
            <person name="Hao Y."/>
            <person name="Huang J."/>
            <person name="Zhao X.-W."/>
            <person name="Ke S."/>
            <person name="Chen Y.-Y."/>
            <person name="Wu W.-L."/>
            <person name="Hsu J.-L."/>
            <person name="Lin Y.-F."/>
            <person name="Huang M.-D."/>
            <person name="Li C.-Y."/>
            <person name="Huang L."/>
            <person name="Wang Z.-W."/>
            <person name="Zhao X."/>
            <person name="Zhong W.-Y."/>
            <person name="Peng D.-H."/>
            <person name="Ahmad S."/>
            <person name="Lan S."/>
            <person name="Zhang J.-S."/>
            <person name="Tsai W.-C."/>
            <person name="Van De Peer Y."/>
            <person name="Liu Z.-J."/>
        </authorList>
    </citation>
    <scope>NUCLEOTIDE SEQUENCE</scope>
    <source>
        <strain evidence="4">CP</strain>
        <tissue evidence="4">Leaves</tissue>
    </source>
</reference>